<gene>
    <name evidence="2" type="ORF">ZOSMA_99G00820</name>
</gene>
<dbReference type="InterPro" id="IPR000073">
    <property type="entry name" value="AB_hydrolase_1"/>
</dbReference>
<comment type="caution">
    <text evidence="2">The sequence shown here is derived from an EMBL/GenBank/DDBJ whole genome shotgun (WGS) entry which is preliminary data.</text>
</comment>
<dbReference type="SUPFAM" id="SSF53474">
    <property type="entry name" value="alpha/beta-Hydrolases"/>
    <property type="match status" value="1"/>
</dbReference>
<dbReference type="Gene3D" id="3.40.50.1820">
    <property type="entry name" value="alpha/beta hydrolase"/>
    <property type="match status" value="1"/>
</dbReference>
<dbReference type="GO" id="GO:0016298">
    <property type="term" value="F:lipase activity"/>
    <property type="evidence" value="ECO:0000318"/>
    <property type="project" value="GO_Central"/>
</dbReference>
<dbReference type="EMBL" id="LFYR01002227">
    <property type="protein sequence ID" value="KMZ56151.1"/>
    <property type="molecule type" value="Genomic_DNA"/>
</dbReference>
<sequence>MISNPPPSLSNQILRLTTSVRDPRRFRVRIGTSSSSSPPPSPAYSTVLSCSSSMKFEGVSEEMKKMVSSANLDQAPERRRIREAFKDVQLEIDHYLFKAQYAELKITESYEINSRGLKIFTKSWLPVNCTIKALVCFCHGYGDTCTFFFEGIAKKLASSGFGVYAMDYPGFGLSDGLHGYITSFDTVVDDVIEHYSNIKEKPEYQGVPSFLFGQSMGGAVALKIHFKKPHNWDGAILVAPMCKMSEDIVPPWPLLQILIAIAWILPEQKLVPQKDLADLAFRESRKREQCSFNVIAYKDKPRLNTALELFQTTKEIEEQLKDVSLPLLILHGEKDTVTDPSSSKTLFDKASSSDKKFMLYKDSYHSLLEGEPDHVISQVFNDITNWLIDHSSKKSLQ</sequence>
<dbReference type="PRINTS" id="PR00111">
    <property type="entry name" value="ABHYDROLASE"/>
</dbReference>
<keyword evidence="2" id="KW-0378">Hydrolase</keyword>
<proteinExistence type="predicted"/>
<dbReference type="GO" id="GO:0016020">
    <property type="term" value="C:membrane"/>
    <property type="evidence" value="ECO:0000318"/>
    <property type="project" value="GO_Central"/>
</dbReference>
<dbReference type="Pfam" id="PF12146">
    <property type="entry name" value="Hydrolase_4"/>
    <property type="match status" value="1"/>
</dbReference>
<organism evidence="2 3">
    <name type="scientific">Zostera marina</name>
    <name type="common">Eelgrass</name>
    <dbReference type="NCBI Taxonomy" id="29655"/>
    <lineage>
        <taxon>Eukaryota</taxon>
        <taxon>Viridiplantae</taxon>
        <taxon>Streptophyta</taxon>
        <taxon>Embryophyta</taxon>
        <taxon>Tracheophyta</taxon>
        <taxon>Spermatophyta</taxon>
        <taxon>Magnoliopsida</taxon>
        <taxon>Liliopsida</taxon>
        <taxon>Zosteraceae</taxon>
        <taxon>Zostera</taxon>
    </lineage>
</organism>
<feature type="domain" description="Serine aminopeptidase S33" evidence="1">
    <location>
        <begin position="131"/>
        <end position="372"/>
    </location>
</feature>
<dbReference type="AlphaFoldDB" id="A0A0K9NHC3"/>
<evidence type="ECO:0000259" key="1">
    <source>
        <dbReference type="Pfam" id="PF12146"/>
    </source>
</evidence>
<dbReference type="PANTHER" id="PTHR11614">
    <property type="entry name" value="PHOSPHOLIPASE-RELATED"/>
    <property type="match status" value="1"/>
</dbReference>
<dbReference type="OrthoDB" id="2498029at2759"/>
<reference evidence="3" key="1">
    <citation type="journal article" date="2016" name="Nature">
        <title>The genome of the seagrass Zostera marina reveals angiosperm adaptation to the sea.</title>
        <authorList>
            <person name="Olsen J.L."/>
            <person name="Rouze P."/>
            <person name="Verhelst B."/>
            <person name="Lin Y.-C."/>
            <person name="Bayer T."/>
            <person name="Collen J."/>
            <person name="Dattolo E."/>
            <person name="De Paoli E."/>
            <person name="Dittami S."/>
            <person name="Maumus F."/>
            <person name="Michel G."/>
            <person name="Kersting A."/>
            <person name="Lauritano C."/>
            <person name="Lohaus R."/>
            <person name="Toepel M."/>
            <person name="Tonon T."/>
            <person name="Vanneste K."/>
            <person name="Amirebrahimi M."/>
            <person name="Brakel J."/>
            <person name="Bostroem C."/>
            <person name="Chovatia M."/>
            <person name="Grimwood J."/>
            <person name="Jenkins J.W."/>
            <person name="Jueterbock A."/>
            <person name="Mraz A."/>
            <person name="Stam W.T."/>
            <person name="Tice H."/>
            <person name="Bornberg-Bauer E."/>
            <person name="Green P.J."/>
            <person name="Pearson G.A."/>
            <person name="Procaccini G."/>
            <person name="Duarte C.M."/>
            <person name="Schmutz J."/>
            <person name="Reusch T.B.H."/>
            <person name="Van de Peer Y."/>
        </authorList>
    </citation>
    <scope>NUCLEOTIDE SEQUENCE [LARGE SCALE GENOMIC DNA]</scope>
    <source>
        <strain evidence="3">cv. Finnish</strain>
    </source>
</reference>
<evidence type="ECO:0000313" key="3">
    <source>
        <dbReference type="Proteomes" id="UP000036987"/>
    </source>
</evidence>
<dbReference type="FunFam" id="3.40.50.1820:FF:000054">
    <property type="entry name" value="Alpha/beta-Hydrolases superfamily protein"/>
    <property type="match status" value="1"/>
</dbReference>
<accession>A0A0K9NHC3</accession>
<name>A0A0K9NHC3_ZOSMR</name>
<evidence type="ECO:0000313" key="2">
    <source>
        <dbReference type="EMBL" id="KMZ56151.1"/>
    </source>
</evidence>
<dbReference type="InterPro" id="IPR029058">
    <property type="entry name" value="AB_hydrolase_fold"/>
</dbReference>
<dbReference type="InterPro" id="IPR051044">
    <property type="entry name" value="MAG_DAG_Lipase"/>
</dbReference>
<keyword evidence="3" id="KW-1185">Reference proteome</keyword>
<dbReference type="InterPro" id="IPR022742">
    <property type="entry name" value="Hydrolase_4"/>
</dbReference>
<dbReference type="Proteomes" id="UP000036987">
    <property type="component" value="Unassembled WGS sequence"/>
</dbReference>
<dbReference type="STRING" id="29655.A0A0K9NHC3"/>
<protein>
    <submittedName>
        <fullName evidence="2">Alpha/beta-Hydrolases superfamily protein</fullName>
    </submittedName>
</protein>
<dbReference type="OMA" id="QNAQNLW"/>